<keyword evidence="3" id="KW-1185">Reference proteome</keyword>
<sequence length="183" mass="21052">MKLKALFNEYKVRIIFLTVFVFLTVVFPYTQKKYYMADTVSHFEDAYLWPILLWVWIGLSVIGIIYALVKIRPFAEALKGILSAVITCAFIFFITRGFFLGVALLVNRAIVTPVQQERYSVYFDSERRGKPDYLHLRHVKTGELVHDGLLPERIYYTGLRSGDTIPVTFRKGLLGIVLPPVAK</sequence>
<evidence type="ECO:0000256" key="1">
    <source>
        <dbReference type="SAM" id="Phobius"/>
    </source>
</evidence>
<feature type="transmembrane region" description="Helical" evidence="1">
    <location>
        <begin position="51"/>
        <end position="69"/>
    </location>
</feature>
<dbReference type="Proteomes" id="UP000476411">
    <property type="component" value="Chromosome"/>
</dbReference>
<dbReference type="AlphaFoldDB" id="A0A6B9ZAB4"/>
<organism evidence="2 3">
    <name type="scientific">Chitinophaga agri</name>
    <dbReference type="NCBI Taxonomy" id="2703787"/>
    <lineage>
        <taxon>Bacteria</taxon>
        <taxon>Pseudomonadati</taxon>
        <taxon>Bacteroidota</taxon>
        <taxon>Chitinophagia</taxon>
        <taxon>Chitinophagales</taxon>
        <taxon>Chitinophagaceae</taxon>
        <taxon>Chitinophaga</taxon>
    </lineage>
</organism>
<accession>A0A6B9ZAB4</accession>
<evidence type="ECO:0000313" key="2">
    <source>
        <dbReference type="EMBL" id="QHS58441.1"/>
    </source>
</evidence>
<name>A0A6B9ZAB4_9BACT</name>
<keyword evidence="1" id="KW-1133">Transmembrane helix</keyword>
<reference evidence="2 3" key="1">
    <citation type="submission" date="2020-01" db="EMBL/GenBank/DDBJ databases">
        <title>Complete genome sequence of Chitinophaga sp. H33E-04 isolated from quinoa roots.</title>
        <authorList>
            <person name="Weon H.-Y."/>
            <person name="Lee S.A."/>
        </authorList>
    </citation>
    <scope>NUCLEOTIDE SEQUENCE [LARGE SCALE GENOMIC DNA]</scope>
    <source>
        <strain evidence="2 3">H33E-04</strain>
    </source>
</reference>
<proteinExistence type="predicted"/>
<dbReference type="RefSeq" id="WP_162330144.1">
    <property type="nucleotide sequence ID" value="NZ_CP048113.1"/>
</dbReference>
<keyword evidence="1" id="KW-0472">Membrane</keyword>
<dbReference type="KEGG" id="chih:GWR21_02170"/>
<feature type="transmembrane region" description="Helical" evidence="1">
    <location>
        <begin position="81"/>
        <end position="106"/>
    </location>
</feature>
<feature type="transmembrane region" description="Helical" evidence="1">
    <location>
        <begin position="12"/>
        <end position="31"/>
    </location>
</feature>
<protein>
    <submittedName>
        <fullName evidence="2">Uncharacterized protein</fullName>
    </submittedName>
</protein>
<gene>
    <name evidence="2" type="ORF">GWR21_02170</name>
</gene>
<dbReference type="EMBL" id="CP048113">
    <property type="protein sequence ID" value="QHS58441.1"/>
    <property type="molecule type" value="Genomic_DNA"/>
</dbReference>
<keyword evidence="1" id="KW-0812">Transmembrane</keyword>
<evidence type="ECO:0000313" key="3">
    <source>
        <dbReference type="Proteomes" id="UP000476411"/>
    </source>
</evidence>